<feature type="region of interest" description="Disordered" evidence="10">
    <location>
        <begin position="180"/>
        <end position="223"/>
    </location>
</feature>
<evidence type="ECO:0000256" key="11">
    <source>
        <dbReference type="SAM" id="Phobius"/>
    </source>
</evidence>
<evidence type="ECO:0000313" key="13">
    <source>
        <dbReference type="EMBL" id="KAE8249243.1"/>
    </source>
</evidence>
<comment type="similarity">
    <text evidence="2 9">Belongs to the WRB/GET1 family.</text>
</comment>
<keyword evidence="8 9" id="KW-0472">Membrane</keyword>
<comment type="caution">
    <text evidence="9">Lacks conserved residue(s) required for the propagation of feature annotation.</text>
</comment>
<feature type="topological domain" description="Cytoplasmic" evidence="9">
    <location>
        <begin position="170"/>
        <end position="223"/>
    </location>
</feature>
<evidence type="ECO:0000256" key="12">
    <source>
        <dbReference type="SAM" id="SignalP"/>
    </source>
</evidence>
<dbReference type="GO" id="GO:0071816">
    <property type="term" value="P:tail-anchored membrane protein insertion into ER membrane"/>
    <property type="evidence" value="ECO:0007669"/>
    <property type="project" value="InterPro"/>
</dbReference>
<sequence>MHAALAILLSALLAEIISWIGKERIINSLHYIFVRLFHSNVLAEQKRLKADVYSTKQELDKTSSQDEFAKWAKLRRKVDKGLQDIEKLNASLTSTRSTFPMIVKAFLFLLTTVLPFVVKTYHRKTPVFWLPPGNWFGPIGWAASLPGAPAGSISATVWGIVCSRILIIVATTAKDLFSPSTQNAAQPMSEKEPVLAQPVAASSTQKGKPSAQFSEKSQATKAQ</sequence>
<evidence type="ECO:0000256" key="4">
    <source>
        <dbReference type="ARBA" id="ARBA00022692"/>
    </source>
</evidence>
<reference evidence="13" key="2">
    <citation type="journal article" date="2019" name="IMA Fungus">
        <title>Genome sequencing and comparison of five Tilletia species to identify candidate genes for the detection of regulated species infecting wheat.</title>
        <authorList>
            <person name="Nguyen H.D.T."/>
            <person name="Sultana T."/>
            <person name="Kesanakurti P."/>
            <person name="Hambleton S."/>
        </authorList>
    </citation>
    <scope>NUCLEOTIDE SEQUENCE</scope>
    <source>
        <strain evidence="13">DAOMC 236416</strain>
    </source>
</reference>
<evidence type="ECO:0000256" key="5">
    <source>
        <dbReference type="ARBA" id="ARBA00022824"/>
    </source>
</evidence>
<evidence type="ECO:0000256" key="1">
    <source>
        <dbReference type="ARBA" id="ARBA00004477"/>
    </source>
</evidence>
<dbReference type="FunFam" id="1.10.287.660:FF:000006">
    <property type="entry name" value="Protein GET1"/>
    <property type="match status" value="1"/>
</dbReference>
<keyword evidence="14" id="KW-1185">Reference proteome</keyword>
<dbReference type="InterPro" id="IPR029012">
    <property type="entry name" value="Helix_hairpin_bin_sf"/>
</dbReference>
<keyword evidence="4 9" id="KW-0812">Transmembrane</keyword>
<dbReference type="GO" id="GO:0043529">
    <property type="term" value="C:GET complex"/>
    <property type="evidence" value="ECO:0007669"/>
    <property type="project" value="InterPro"/>
</dbReference>
<evidence type="ECO:0000256" key="6">
    <source>
        <dbReference type="ARBA" id="ARBA00022989"/>
    </source>
</evidence>
<reference evidence="13" key="1">
    <citation type="submission" date="2016-04" db="EMBL/GenBank/DDBJ databases">
        <authorList>
            <person name="Nguyen H.D."/>
            <person name="Samba Siva P."/>
            <person name="Cullis J."/>
            <person name="Levesque C.A."/>
            <person name="Hambleton S."/>
        </authorList>
    </citation>
    <scope>NUCLEOTIDE SEQUENCE</scope>
    <source>
        <strain evidence="13">DAOMC 236416</strain>
    </source>
</reference>
<organism evidence="13 14">
    <name type="scientific">Tilletia indica</name>
    <dbReference type="NCBI Taxonomy" id="43049"/>
    <lineage>
        <taxon>Eukaryota</taxon>
        <taxon>Fungi</taxon>
        <taxon>Dikarya</taxon>
        <taxon>Basidiomycota</taxon>
        <taxon>Ustilaginomycotina</taxon>
        <taxon>Exobasidiomycetes</taxon>
        <taxon>Tilletiales</taxon>
        <taxon>Tilletiaceae</taxon>
        <taxon>Tilletia</taxon>
    </lineage>
</organism>
<feature type="topological domain" description="Lumenal" evidence="9">
    <location>
        <begin position="1"/>
        <end position="3"/>
    </location>
</feature>
<comment type="subcellular location">
    <subcellularLocation>
        <location evidence="1">Endoplasmic reticulum membrane</location>
        <topology evidence="1">Multi-pass membrane protein</topology>
    </subcellularLocation>
</comment>
<feature type="chain" id="PRO_5043422140" evidence="12">
    <location>
        <begin position="19"/>
        <end position="223"/>
    </location>
</feature>
<dbReference type="HAMAP" id="MF_03113">
    <property type="entry name" value="Get1"/>
    <property type="match status" value="1"/>
</dbReference>
<evidence type="ECO:0000256" key="2">
    <source>
        <dbReference type="ARBA" id="ARBA00010799"/>
    </source>
</evidence>
<dbReference type="PANTHER" id="PTHR42650:SF1">
    <property type="entry name" value="GUIDED ENTRY OF TAIL-ANCHORED PROTEINS FACTOR 1"/>
    <property type="match status" value="1"/>
</dbReference>
<keyword evidence="12" id="KW-0732">Signal</keyword>
<keyword evidence="3 9" id="KW-0813">Transport</keyword>
<dbReference type="AlphaFoldDB" id="A0A177TSP8"/>
<dbReference type="InterPro" id="IPR027538">
    <property type="entry name" value="Get1_fungi"/>
</dbReference>
<dbReference type="Proteomes" id="UP000077521">
    <property type="component" value="Unassembled WGS sequence"/>
</dbReference>
<evidence type="ECO:0000256" key="8">
    <source>
        <dbReference type="ARBA" id="ARBA00023136"/>
    </source>
</evidence>
<evidence type="ECO:0000256" key="3">
    <source>
        <dbReference type="ARBA" id="ARBA00022448"/>
    </source>
</evidence>
<protein>
    <submittedName>
        <fullName evidence="13">Uncharacterized protein</fullName>
    </submittedName>
</protein>
<keyword evidence="6 9" id="KW-1133">Transmembrane helix</keyword>
<keyword evidence="5 9" id="KW-0256">Endoplasmic reticulum</keyword>
<dbReference type="PANTHER" id="PTHR42650">
    <property type="entry name" value="TAIL-ANCHORED PROTEIN INSERTION RECEPTOR WRB"/>
    <property type="match status" value="1"/>
</dbReference>
<feature type="transmembrane region" description="Helical" evidence="11">
    <location>
        <begin position="98"/>
        <end position="118"/>
    </location>
</feature>
<dbReference type="OrthoDB" id="69461at2759"/>
<proteinExistence type="inferred from homology"/>
<name>A0A177TSP8_9BASI</name>
<gene>
    <name evidence="9" type="primary">GET1</name>
    <name evidence="13" type="ORF">A4X13_0g5290</name>
</gene>
<dbReference type="GO" id="GO:0043495">
    <property type="term" value="F:protein-membrane adaptor activity"/>
    <property type="evidence" value="ECO:0007669"/>
    <property type="project" value="TreeGrafter"/>
</dbReference>
<feature type="compositionally biased region" description="Polar residues" evidence="10">
    <location>
        <begin position="200"/>
        <end position="223"/>
    </location>
</feature>
<dbReference type="InterPro" id="IPR028945">
    <property type="entry name" value="Get1"/>
</dbReference>
<dbReference type="Gene3D" id="1.10.287.660">
    <property type="entry name" value="Helix hairpin bin"/>
    <property type="match status" value="1"/>
</dbReference>
<keyword evidence="7" id="KW-0175">Coiled coil</keyword>
<evidence type="ECO:0000256" key="7">
    <source>
        <dbReference type="ARBA" id="ARBA00023054"/>
    </source>
</evidence>
<evidence type="ECO:0000313" key="14">
    <source>
        <dbReference type="Proteomes" id="UP000077521"/>
    </source>
</evidence>
<evidence type="ECO:0000256" key="9">
    <source>
        <dbReference type="HAMAP-Rule" id="MF_03113"/>
    </source>
</evidence>
<dbReference type="EMBL" id="LWDF02000400">
    <property type="protein sequence ID" value="KAE8249243.1"/>
    <property type="molecule type" value="Genomic_DNA"/>
</dbReference>
<comment type="caution">
    <text evidence="13">The sequence shown here is derived from an EMBL/GenBank/DDBJ whole genome shotgun (WGS) entry which is preliminary data.</text>
</comment>
<dbReference type="Pfam" id="PF04420">
    <property type="entry name" value="CHD5"/>
    <property type="match status" value="1"/>
</dbReference>
<evidence type="ECO:0000256" key="10">
    <source>
        <dbReference type="SAM" id="MobiDB-lite"/>
    </source>
</evidence>
<accession>A0A177TSP8</accession>
<feature type="signal peptide" evidence="12">
    <location>
        <begin position="1"/>
        <end position="18"/>
    </location>
</feature>
<dbReference type="GO" id="GO:0005789">
    <property type="term" value="C:endoplasmic reticulum membrane"/>
    <property type="evidence" value="ECO:0007669"/>
    <property type="project" value="UniProtKB-SubCell"/>
</dbReference>